<reference evidence="1" key="1">
    <citation type="submission" date="2020-05" db="EMBL/GenBank/DDBJ databases">
        <authorList>
            <person name="Chiriac C."/>
            <person name="Salcher M."/>
            <person name="Ghai R."/>
            <person name="Kavagutti S V."/>
        </authorList>
    </citation>
    <scope>NUCLEOTIDE SEQUENCE</scope>
</reference>
<dbReference type="EMBL" id="CAFBOR010000156">
    <property type="protein sequence ID" value="CAB4993796.1"/>
    <property type="molecule type" value="Genomic_DNA"/>
</dbReference>
<organism evidence="1">
    <name type="scientific">freshwater metagenome</name>
    <dbReference type="NCBI Taxonomy" id="449393"/>
    <lineage>
        <taxon>unclassified sequences</taxon>
        <taxon>metagenomes</taxon>
        <taxon>ecological metagenomes</taxon>
    </lineage>
</organism>
<protein>
    <submittedName>
        <fullName evidence="1">Unannotated protein</fullName>
    </submittedName>
</protein>
<accession>A0A6J7NL04</accession>
<proteinExistence type="predicted"/>
<dbReference type="AlphaFoldDB" id="A0A6J7NL04"/>
<gene>
    <name evidence="1" type="ORF">UFOPK3974_01089</name>
</gene>
<sequence>MQRPSARLEFEDYFASKTLERTIKTQVRNLSVAAMVALSLMLLPACGASSPNRSGALSGDPVTTTCANVSEPRVSAAVSWKIGDNSAVTKVNFKFNGVGGTVVTNTTPSAGEIKFSRAMSGNASNVTVQLLDTNGAVLQTTSGNCTTAQ</sequence>
<evidence type="ECO:0000313" key="1">
    <source>
        <dbReference type="EMBL" id="CAB4993796.1"/>
    </source>
</evidence>
<name>A0A6J7NL04_9ZZZZ</name>